<dbReference type="SUPFAM" id="SSF103473">
    <property type="entry name" value="MFS general substrate transporter"/>
    <property type="match status" value="1"/>
</dbReference>
<evidence type="ECO:0000313" key="13">
    <source>
        <dbReference type="EMBL" id="CAE2296896.1"/>
    </source>
</evidence>
<dbReference type="CDD" id="cd06174">
    <property type="entry name" value="MFS"/>
    <property type="match status" value="1"/>
</dbReference>
<accession>A0A7S4KJK3</accession>
<evidence type="ECO:0000256" key="11">
    <source>
        <dbReference type="SAM" id="Phobius"/>
    </source>
</evidence>
<comment type="similarity">
    <text evidence="2">Belongs to the SLC43A transporter (TC 2.A.1.44) family.</text>
</comment>
<protein>
    <recommendedName>
        <fullName evidence="12">RING-type domain-containing protein</fullName>
    </recommendedName>
</protein>
<evidence type="ECO:0000256" key="8">
    <source>
        <dbReference type="ARBA" id="ARBA00022989"/>
    </source>
</evidence>
<keyword evidence="9 11" id="KW-0472">Membrane</keyword>
<dbReference type="PANTHER" id="PTHR20772:SF2">
    <property type="entry name" value="PROTEIN FMP42"/>
    <property type="match status" value="1"/>
</dbReference>
<feature type="transmembrane region" description="Helical" evidence="11">
    <location>
        <begin position="63"/>
        <end position="80"/>
    </location>
</feature>
<evidence type="ECO:0000256" key="7">
    <source>
        <dbReference type="ARBA" id="ARBA00022833"/>
    </source>
</evidence>
<keyword evidence="5" id="KW-0479">Metal-binding</keyword>
<dbReference type="GO" id="GO:0008270">
    <property type="term" value="F:zinc ion binding"/>
    <property type="evidence" value="ECO:0007669"/>
    <property type="project" value="UniProtKB-KW"/>
</dbReference>
<feature type="domain" description="RING-type" evidence="12">
    <location>
        <begin position="471"/>
        <end position="520"/>
    </location>
</feature>
<gene>
    <name evidence="13" type="ORF">CPOL0286_LOCUS19548</name>
</gene>
<evidence type="ECO:0000256" key="5">
    <source>
        <dbReference type="ARBA" id="ARBA00022723"/>
    </source>
</evidence>
<dbReference type="Gene3D" id="3.30.40.10">
    <property type="entry name" value="Zinc/RING finger domain, C3HC4 (zinc finger)"/>
    <property type="match status" value="1"/>
</dbReference>
<proteinExistence type="inferred from homology"/>
<dbReference type="SUPFAM" id="SSF57850">
    <property type="entry name" value="RING/U-box"/>
    <property type="match status" value="1"/>
</dbReference>
<reference evidence="13" key="1">
    <citation type="submission" date="2021-01" db="EMBL/GenBank/DDBJ databases">
        <authorList>
            <person name="Corre E."/>
            <person name="Pelletier E."/>
            <person name="Niang G."/>
            <person name="Scheremetjew M."/>
            <person name="Finn R."/>
            <person name="Kale V."/>
            <person name="Holt S."/>
            <person name="Cochrane G."/>
            <person name="Meng A."/>
            <person name="Brown T."/>
            <person name="Cohen L."/>
        </authorList>
    </citation>
    <scope>NUCLEOTIDE SEQUENCE</scope>
    <source>
        <strain evidence="13">UIO037</strain>
    </source>
</reference>
<evidence type="ECO:0000256" key="4">
    <source>
        <dbReference type="ARBA" id="ARBA00022692"/>
    </source>
</evidence>
<evidence type="ECO:0000256" key="10">
    <source>
        <dbReference type="PROSITE-ProRule" id="PRU00175"/>
    </source>
</evidence>
<dbReference type="SMART" id="SM00184">
    <property type="entry name" value="RING"/>
    <property type="match status" value="1"/>
</dbReference>
<keyword evidence="6 10" id="KW-0863">Zinc-finger</keyword>
<dbReference type="InterPro" id="IPR013083">
    <property type="entry name" value="Znf_RING/FYVE/PHD"/>
</dbReference>
<organism evidence="13">
    <name type="scientific">Prymnesium polylepis</name>
    <dbReference type="NCBI Taxonomy" id="72548"/>
    <lineage>
        <taxon>Eukaryota</taxon>
        <taxon>Haptista</taxon>
        <taxon>Haptophyta</taxon>
        <taxon>Prymnesiophyceae</taxon>
        <taxon>Prymnesiales</taxon>
        <taxon>Prymnesiaceae</taxon>
        <taxon>Prymnesium</taxon>
    </lineage>
</organism>
<dbReference type="GO" id="GO:0016020">
    <property type="term" value="C:membrane"/>
    <property type="evidence" value="ECO:0007669"/>
    <property type="project" value="UniProtKB-SubCell"/>
</dbReference>
<evidence type="ECO:0000256" key="6">
    <source>
        <dbReference type="ARBA" id="ARBA00022771"/>
    </source>
</evidence>
<feature type="transmembrane region" description="Helical" evidence="11">
    <location>
        <begin position="329"/>
        <end position="356"/>
    </location>
</feature>
<feature type="transmembrane region" description="Helical" evidence="11">
    <location>
        <begin position="159"/>
        <end position="176"/>
    </location>
</feature>
<dbReference type="PROSITE" id="PS00518">
    <property type="entry name" value="ZF_RING_1"/>
    <property type="match status" value="1"/>
</dbReference>
<feature type="transmembrane region" description="Helical" evidence="11">
    <location>
        <begin position="92"/>
        <end position="113"/>
    </location>
</feature>
<feature type="transmembrane region" description="Helical" evidence="11">
    <location>
        <begin position="414"/>
        <end position="432"/>
    </location>
</feature>
<keyword evidence="7" id="KW-0862">Zinc</keyword>
<evidence type="ECO:0000256" key="9">
    <source>
        <dbReference type="ARBA" id="ARBA00023136"/>
    </source>
</evidence>
<feature type="transmembrane region" description="Helical" evidence="11">
    <location>
        <begin position="188"/>
        <end position="211"/>
    </location>
</feature>
<evidence type="ECO:0000259" key="12">
    <source>
        <dbReference type="PROSITE" id="PS50089"/>
    </source>
</evidence>
<feature type="transmembrane region" description="Helical" evidence="11">
    <location>
        <begin position="119"/>
        <end position="138"/>
    </location>
</feature>
<dbReference type="PROSITE" id="PS50089">
    <property type="entry name" value="ZF_RING_2"/>
    <property type="match status" value="1"/>
</dbReference>
<name>A0A7S4KJK3_9EUKA</name>
<keyword evidence="8 11" id="KW-1133">Transmembrane helix</keyword>
<feature type="transmembrane region" description="Helical" evidence="11">
    <location>
        <begin position="261"/>
        <end position="277"/>
    </location>
</feature>
<evidence type="ECO:0000256" key="1">
    <source>
        <dbReference type="ARBA" id="ARBA00004141"/>
    </source>
</evidence>
<keyword evidence="3" id="KW-0813">Transport</keyword>
<feature type="transmembrane region" description="Helical" evidence="11">
    <location>
        <begin position="297"/>
        <end position="317"/>
    </location>
</feature>
<dbReference type="PANTHER" id="PTHR20772">
    <property type="entry name" value="PROTEIN FMP42"/>
    <property type="match status" value="1"/>
</dbReference>
<sequence>MRRDRSQWRRGCVLATSLLQSTCFAGIVFGWPAFAKLLVRAEAFAGEQCDSESTHDSACRLSQASWMALLYTTASSIFIFSSLPGGIFVDRVGAFGACIIAGTGVSAGFGLAALGPDELLIPAFTLTGAGCSLTYTIANKSAFLFSEAARTPIISCVNALFDASALTPLVLAMLAESATPEPARRRSLFFYGLSALSAVLSVLWALAWFSIRSEMRRAAQIATERAEALRGDEGDRLLIVPVEKKPLHLLTFSAQCRSPQLWLVGAWISIVYVRQSYFLSSARASLQALGDDDDETYMSVLVLMQPLSIAFSPLWVIAIDRFGYVRCMYAISLLSFLAYCCALVPSLQFQIVTFAVQRACTAGTYPTSIGYLAKTFGGATLGGTTGFMFVFCGVLNLLVYPLSLLANRAFGGDVRPVLGALCLLPLVPHLMIVRRLSALRAGLNPFSKQWHGLMRDIKRSNLHRWGRSKHCPICMEPFVWAQPHGKPGKKLIELSCTHCLCDGCASKMSDSGMRKCPICRHPHLLDPMILKMRSSAWRSAYAGWRSGAARGAVGEVVAIYSAETSTGRRADEGSLLVRALDLARPADMIARLPQAPQKLDFGLLAPWDKLPEPVADLMVPSTERQAPVSPIAHTACHQRVATSTRGPASVERTAPRSQVARHTTAEGRAEFEFELARGFKDLVA</sequence>
<feature type="transmembrane region" description="Helical" evidence="11">
    <location>
        <begin position="12"/>
        <end position="34"/>
    </location>
</feature>
<keyword evidence="4 11" id="KW-0812">Transmembrane</keyword>
<dbReference type="InterPro" id="IPR001841">
    <property type="entry name" value="Znf_RING"/>
</dbReference>
<dbReference type="InterPro" id="IPR052599">
    <property type="entry name" value="SLC43A_AATransporter"/>
</dbReference>
<dbReference type="AlphaFoldDB" id="A0A7S4KJK3"/>
<feature type="transmembrane region" description="Helical" evidence="11">
    <location>
        <begin position="376"/>
        <end position="402"/>
    </location>
</feature>
<evidence type="ECO:0000256" key="3">
    <source>
        <dbReference type="ARBA" id="ARBA00022448"/>
    </source>
</evidence>
<comment type="subcellular location">
    <subcellularLocation>
        <location evidence="1">Membrane</location>
        <topology evidence="1">Multi-pass membrane protein</topology>
    </subcellularLocation>
</comment>
<dbReference type="EMBL" id="HBKO01042542">
    <property type="protein sequence ID" value="CAE2296896.1"/>
    <property type="molecule type" value="Transcribed_RNA"/>
</dbReference>
<dbReference type="InterPro" id="IPR036259">
    <property type="entry name" value="MFS_trans_sf"/>
</dbReference>
<evidence type="ECO:0000256" key="2">
    <source>
        <dbReference type="ARBA" id="ARBA00006595"/>
    </source>
</evidence>
<dbReference type="InterPro" id="IPR017907">
    <property type="entry name" value="Znf_RING_CS"/>
</dbReference>
<dbReference type="Gene3D" id="1.20.1250.20">
    <property type="entry name" value="MFS general substrate transporter like domains"/>
    <property type="match status" value="1"/>
</dbReference>